<evidence type="ECO:0000313" key="2">
    <source>
        <dbReference type="EMBL" id="NVO24831.1"/>
    </source>
</evidence>
<sequence length="107" mass="11943">MPKLVRLYITQVFVGFGLSAAFVSALLYLNVANLWHLVTHSSGGALAVLMLWVFNGIVFAGVQFGISIMRLGQDDDTPRGPRQHALVREYVPIPVRTDEVRANRRHL</sequence>
<evidence type="ECO:0000313" key="3">
    <source>
        <dbReference type="Proteomes" id="UP000592216"/>
    </source>
</evidence>
<reference evidence="2 3" key="1">
    <citation type="submission" date="2020-04" db="EMBL/GenBank/DDBJ databases">
        <title>Donghicola sp., a member of the Rhodobacteraceae family isolated from mangrove forest in Thailand.</title>
        <authorList>
            <person name="Charoenyingcharoen P."/>
            <person name="Yukphan P."/>
        </authorList>
    </citation>
    <scope>NUCLEOTIDE SEQUENCE [LARGE SCALE GENOMIC DNA]</scope>
    <source>
        <strain evidence="2 3">B5-SW-15</strain>
    </source>
</reference>
<dbReference type="Proteomes" id="UP000592216">
    <property type="component" value="Unassembled WGS sequence"/>
</dbReference>
<comment type="caution">
    <text evidence="2">The sequence shown here is derived from an EMBL/GenBank/DDBJ whole genome shotgun (WGS) entry which is preliminary data.</text>
</comment>
<gene>
    <name evidence="2" type="ORF">HJ536_15835</name>
</gene>
<organism evidence="2 3">
    <name type="scientific">Donghicola mangrovi</name>
    <dbReference type="NCBI Taxonomy" id="2729614"/>
    <lineage>
        <taxon>Bacteria</taxon>
        <taxon>Pseudomonadati</taxon>
        <taxon>Pseudomonadota</taxon>
        <taxon>Alphaproteobacteria</taxon>
        <taxon>Rhodobacterales</taxon>
        <taxon>Roseobacteraceae</taxon>
        <taxon>Donghicola</taxon>
    </lineage>
</organism>
<feature type="transmembrane region" description="Helical" evidence="1">
    <location>
        <begin position="49"/>
        <end position="69"/>
    </location>
</feature>
<dbReference type="EMBL" id="JABCJE010000009">
    <property type="protein sequence ID" value="NVO24831.1"/>
    <property type="molecule type" value="Genomic_DNA"/>
</dbReference>
<accession>A0A850QG56</accession>
<dbReference type="RefSeq" id="WP_177158455.1">
    <property type="nucleotide sequence ID" value="NZ_JABCJE010000009.1"/>
</dbReference>
<protein>
    <submittedName>
        <fullName evidence="2">Uncharacterized protein</fullName>
    </submittedName>
</protein>
<proteinExistence type="predicted"/>
<dbReference type="AlphaFoldDB" id="A0A850QG56"/>
<keyword evidence="1" id="KW-1133">Transmembrane helix</keyword>
<keyword evidence="1" id="KW-0472">Membrane</keyword>
<evidence type="ECO:0000256" key="1">
    <source>
        <dbReference type="SAM" id="Phobius"/>
    </source>
</evidence>
<keyword evidence="1" id="KW-0812">Transmembrane</keyword>
<name>A0A850QG56_9RHOB</name>
<feature type="transmembrane region" description="Helical" evidence="1">
    <location>
        <begin position="7"/>
        <end position="29"/>
    </location>
</feature>